<evidence type="ECO:0000313" key="1">
    <source>
        <dbReference type="EMBL" id="OHE98069.1"/>
    </source>
</evidence>
<proteinExistence type="predicted"/>
<sequence>MVMQPKAAKVRARHDAEIQYLKLMAEGKAKGIMERLDFVENTNSALEVGLEEQSGKLAHVTIELGST</sequence>
<name>A0A1G4B9J8_9PEZI</name>
<reference evidence="1 2" key="1">
    <citation type="submission" date="2016-09" db="EMBL/GenBank/DDBJ databases">
        <authorList>
            <person name="Capua I."/>
            <person name="De Benedictis P."/>
            <person name="Joannis T."/>
            <person name="Lombin L.H."/>
            <person name="Cattoli G."/>
        </authorList>
    </citation>
    <scope>NUCLEOTIDE SEQUENCE [LARGE SCALE GENOMIC DNA]</scope>
    <source>
        <strain evidence="1 2">IMI 309357</strain>
    </source>
</reference>
<comment type="caution">
    <text evidence="1">The sequence shown here is derived from an EMBL/GenBank/DDBJ whole genome shotgun (WGS) entry which is preliminary data.</text>
</comment>
<evidence type="ECO:0000313" key="2">
    <source>
        <dbReference type="Proteomes" id="UP000176998"/>
    </source>
</evidence>
<dbReference type="RefSeq" id="XP_022475221.1">
    <property type="nucleotide sequence ID" value="XM_022618223.1"/>
</dbReference>
<dbReference type="OrthoDB" id="4857257at2759"/>
<dbReference type="Proteomes" id="UP000176998">
    <property type="component" value="Unassembled WGS sequence"/>
</dbReference>
<accession>A0A1G4B9J8</accession>
<dbReference type="EMBL" id="MJBS01000050">
    <property type="protein sequence ID" value="OHE98069.1"/>
    <property type="molecule type" value="Genomic_DNA"/>
</dbReference>
<gene>
    <name evidence="1" type="ORF">CORC01_06583</name>
</gene>
<organism evidence="1 2">
    <name type="scientific">Colletotrichum orchidophilum</name>
    <dbReference type="NCBI Taxonomy" id="1209926"/>
    <lineage>
        <taxon>Eukaryota</taxon>
        <taxon>Fungi</taxon>
        <taxon>Dikarya</taxon>
        <taxon>Ascomycota</taxon>
        <taxon>Pezizomycotina</taxon>
        <taxon>Sordariomycetes</taxon>
        <taxon>Hypocreomycetidae</taxon>
        <taxon>Glomerellales</taxon>
        <taxon>Glomerellaceae</taxon>
        <taxon>Colletotrichum</taxon>
    </lineage>
</organism>
<dbReference type="GeneID" id="34559733"/>
<keyword evidence="2" id="KW-1185">Reference proteome</keyword>
<dbReference type="AlphaFoldDB" id="A0A1G4B9J8"/>
<protein>
    <submittedName>
        <fullName evidence="1">Uncharacterized protein</fullName>
    </submittedName>
</protein>